<evidence type="ECO:0000313" key="4">
    <source>
        <dbReference type="Proteomes" id="UP000317977"/>
    </source>
</evidence>
<feature type="domain" description="FMN-binding" evidence="2">
    <location>
        <begin position="94"/>
        <end position="177"/>
    </location>
</feature>
<feature type="domain" description="FMN-binding" evidence="2">
    <location>
        <begin position="217"/>
        <end position="304"/>
    </location>
</feature>
<comment type="caution">
    <text evidence="3">The sequence shown here is derived from an EMBL/GenBank/DDBJ whole genome shotgun (WGS) entry which is preliminary data.</text>
</comment>
<reference evidence="3 4" key="1">
    <citation type="submission" date="2019-02" db="EMBL/GenBank/DDBJ databases">
        <title>Deep-cultivation of Planctomycetes and their phenomic and genomic characterization uncovers novel biology.</title>
        <authorList>
            <person name="Wiegand S."/>
            <person name="Jogler M."/>
            <person name="Boedeker C."/>
            <person name="Pinto D."/>
            <person name="Vollmers J."/>
            <person name="Rivas-Marin E."/>
            <person name="Kohn T."/>
            <person name="Peeters S.H."/>
            <person name="Heuer A."/>
            <person name="Rast P."/>
            <person name="Oberbeckmann S."/>
            <person name="Bunk B."/>
            <person name="Jeske O."/>
            <person name="Meyerdierks A."/>
            <person name="Storesund J.E."/>
            <person name="Kallscheuer N."/>
            <person name="Luecker S."/>
            <person name="Lage O.M."/>
            <person name="Pohl T."/>
            <person name="Merkel B.J."/>
            <person name="Hornburger P."/>
            <person name="Mueller R.-W."/>
            <person name="Bruemmer F."/>
            <person name="Labrenz M."/>
            <person name="Spormann A.M."/>
            <person name="Op Den Camp H."/>
            <person name="Overmann J."/>
            <person name="Amann R."/>
            <person name="Jetten M.S.M."/>
            <person name="Mascher T."/>
            <person name="Medema M.H."/>
            <person name="Devos D.P."/>
            <person name="Kaster A.-K."/>
            <person name="Ovreas L."/>
            <person name="Rohde M."/>
            <person name="Galperin M.Y."/>
            <person name="Jogler C."/>
        </authorList>
    </citation>
    <scope>NUCLEOTIDE SEQUENCE [LARGE SCALE GENOMIC DNA]</scope>
    <source>
        <strain evidence="3 4">Poly59</strain>
    </source>
</reference>
<dbReference type="EMBL" id="SJPX01000002">
    <property type="protein sequence ID" value="TWU56050.1"/>
    <property type="molecule type" value="Genomic_DNA"/>
</dbReference>
<keyword evidence="1" id="KW-1133">Transmembrane helix</keyword>
<feature type="transmembrane region" description="Helical" evidence="1">
    <location>
        <begin position="529"/>
        <end position="546"/>
    </location>
</feature>
<dbReference type="SMART" id="SM00900">
    <property type="entry name" value="FMN_bind"/>
    <property type="match status" value="2"/>
</dbReference>
<organism evidence="3 4">
    <name type="scientific">Rubripirellula reticaptiva</name>
    <dbReference type="NCBI Taxonomy" id="2528013"/>
    <lineage>
        <taxon>Bacteria</taxon>
        <taxon>Pseudomonadati</taxon>
        <taxon>Planctomycetota</taxon>
        <taxon>Planctomycetia</taxon>
        <taxon>Pirellulales</taxon>
        <taxon>Pirellulaceae</taxon>
        <taxon>Rubripirellula</taxon>
    </lineage>
</organism>
<accession>A0A5C6F661</accession>
<feature type="transmembrane region" description="Helical" evidence="1">
    <location>
        <begin position="354"/>
        <end position="377"/>
    </location>
</feature>
<evidence type="ECO:0000256" key="1">
    <source>
        <dbReference type="SAM" id="Phobius"/>
    </source>
</evidence>
<evidence type="ECO:0000259" key="2">
    <source>
        <dbReference type="SMART" id="SM00900"/>
    </source>
</evidence>
<feature type="transmembrane region" description="Helical" evidence="1">
    <location>
        <begin position="440"/>
        <end position="465"/>
    </location>
</feature>
<protein>
    <submittedName>
        <fullName evidence="3">Electron transport complex subunit RsxG</fullName>
    </submittedName>
</protein>
<evidence type="ECO:0000313" key="3">
    <source>
        <dbReference type="EMBL" id="TWU56050.1"/>
    </source>
</evidence>
<feature type="transmembrane region" description="Helical" evidence="1">
    <location>
        <begin position="319"/>
        <end position="342"/>
    </location>
</feature>
<dbReference type="InterPro" id="IPR017896">
    <property type="entry name" value="4Fe4S_Fe-S-bd"/>
</dbReference>
<dbReference type="AlphaFoldDB" id="A0A5C6F661"/>
<name>A0A5C6F661_9BACT</name>
<proteinExistence type="predicted"/>
<dbReference type="Pfam" id="PF12801">
    <property type="entry name" value="Fer4_5"/>
    <property type="match status" value="2"/>
</dbReference>
<sequence>MTRAAGRSNIRARVVHAIRFALVSALLLAIPAPHRKPVGSSEPPPIDKVRDLLQRPSVQFSGQDVNGMWRLTDASGGNVGTITRTLPIARDIVGYRGPSEAMILLDNELQIVAVHLLSSDDTAEHVEAVQANPAFFAQFVGWRWGGGGSESRIDGVSGATLTSLAIAQGVIKRIGGQRPSLVFPDDVTDEERSESIADDDDVSELLRSGPYSDSVIGYQGPTELLLKVGSDDRVEKLAIRKSFDNEPYVDYVRTERGFWKRFTGRTLADLSTMDPAAEGIEGVSGATMTSLAVADTIVAASSGIIRQRTESHDKSTSAMVRWTIVDWITVAMILAITILSRWGAFQSPVGRRAWLVAVVLVIGFWTGNLMSMALLAGWSAHGIAWRLAPGLASMAAVAFLVPPMKKANPYCNHLCPHGALQQLVKPSARSRRRIRLSPRVIPWLKMIPGVTLVAAYVAVVFVPTIDLASWEPFHAYLFRIASRSSLGFAIVTLVASAFIPMGYCRLGCPTGRLIDYIRLTATSDRIRRADIVAISLLMMAWGVQFWRES</sequence>
<dbReference type="Pfam" id="PF04205">
    <property type="entry name" value="FMN_bind"/>
    <property type="match status" value="1"/>
</dbReference>
<dbReference type="GO" id="GO:0010181">
    <property type="term" value="F:FMN binding"/>
    <property type="evidence" value="ECO:0007669"/>
    <property type="project" value="InterPro"/>
</dbReference>
<dbReference type="InterPro" id="IPR007329">
    <property type="entry name" value="FMN-bd"/>
</dbReference>
<keyword evidence="1" id="KW-0472">Membrane</keyword>
<gene>
    <name evidence="3" type="primary">rsxG</name>
    <name evidence="3" type="ORF">Poly59_23540</name>
</gene>
<keyword evidence="1" id="KW-0812">Transmembrane</keyword>
<feature type="transmembrane region" description="Helical" evidence="1">
    <location>
        <begin position="383"/>
        <end position="401"/>
    </location>
</feature>
<keyword evidence="4" id="KW-1185">Reference proteome</keyword>
<dbReference type="GO" id="GO:0016020">
    <property type="term" value="C:membrane"/>
    <property type="evidence" value="ECO:0007669"/>
    <property type="project" value="InterPro"/>
</dbReference>
<feature type="transmembrane region" description="Helical" evidence="1">
    <location>
        <begin position="485"/>
        <end position="508"/>
    </location>
</feature>
<dbReference type="Proteomes" id="UP000317977">
    <property type="component" value="Unassembled WGS sequence"/>
</dbReference>